<dbReference type="PROSITE" id="PS51435">
    <property type="entry name" value="AP_NUCLEASE_F1_4"/>
    <property type="match status" value="1"/>
</dbReference>
<dbReference type="EMBL" id="RCCJ01000001">
    <property type="protein sequence ID" value="RLJ70657.1"/>
    <property type="molecule type" value="Genomic_DNA"/>
</dbReference>
<keyword evidence="10" id="KW-1185">Reference proteome</keyword>
<proteinExistence type="inferred from homology"/>
<dbReference type="InterPro" id="IPR004808">
    <property type="entry name" value="AP_endonuc_1"/>
</dbReference>
<feature type="binding site" evidence="6">
    <location>
        <position position="7"/>
    </location>
    <ligand>
        <name>Mg(2+)</name>
        <dbReference type="ChEBI" id="CHEBI:18420"/>
        <label>1</label>
    </ligand>
</feature>
<comment type="cofactor">
    <cofactor evidence="6">
        <name>Mg(2+)</name>
        <dbReference type="ChEBI" id="CHEBI:18420"/>
    </cofactor>
    <cofactor evidence="6">
        <name>Mn(2+)</name>
        <dbReference type="ChEBI" id="CHEBI:29035"/>
    </cofactor>
    <text evidence="6">Probably binds two magnesium or manganese ions per subunit.</text>
</comment>
<feature type="active site" evidence="5">
    <location>
        <position position="105"/>
    </location>
</feature>
<evidence type="ECO:0000256" key="5">
    <source>
        <dbReference type="PIRSR" id="PIRSR604808-1"/>
    </source>
</evidence>
<accession>A0A497XNX7</accession>
<dbReference type="SUPFAM" id="SSF56219">
    <property type="entry name" value="DNase I-like"/>
    <property type="match status" value="1"/>
</dbReference>
<dbReference type="CDD" id="cd09086">
    <property type="entry name" value="ExoIII-like_AP-endo"/>
    <property type="match status" value="1"/>
</dbReference>
<feature type="binding site" evidence="6">
    <location>
        <position position="248"/>
    </location>
    <ligand>
        <name>Mg(2+)</name>
        <dbReference type="ChEBI" id="CHEBI:18420"/>
        <label>1</label>
    </ligand>
</feature>
<dbReference type="Gene3D" id="3.60.10.10">
    <property type="entry name" value="Endonuclease/exonuclease/phosphatase"/>
    <property type="match status" value="1"/>
</dbReference>
<dbReference type="Pfam" id="PF03372">
    <property type="entry name" value="Exo_endo_phos"/>
    <property type="match status" value="1"/>
</dbReference>
<evidence type="ECO:0000256" key="7">
    <source>
        <dbReference type="PIRSR" id="PIRSR604808-3"/>
    </source>
</evidence>
<feature type="site" description="Important for catalytic activity" evidence="7">
    <location>
        <position position="217"/>
    </location>
</feature>
<keyword evidence="4 6" id="KW-0460">Magnesium</keyword>
<feature type="site" description="Interaction with DNA substrate" evidence="7">
    <location>
        <position position="249"/>
    </location>
</feature>
<evidence type="ECO:0000256" key="3">
    <source>
        <dbReference type="ARBA" id="ARBA00022801"/>
    </source>
</evidence>
<evidence type="ECO:0000313" key="9">
    <source>
        <dbReference type="EMBL" id="RLJ70657.1"/>
    </source>
</evidence>
<evidence type="ECO:0000256" key="1">
    <source>
        <dbReference type="ARBA" id="ARBA00007092"/>
    </source>
</evidence>
<feature type="binding site" evidence="6">
    <location>
        <position position="148"/>
    </location>
    <ligand>
        <name>Mg(2+)</name>
        <dbReference type="ChEBI" id="CHEBI:18420"/>
        <label>1</label>
    </ligand>
</feature>
<feature type="binding site" evidence="6">
    <location>
        <position position="146"/>
    </location>
    <ligand>
        <name>Mg(2+)</name>
        <dbReference type="ChEBI" id="CHEBI:18420"/>
        <label>1</label>
    </ligand>
</feature>
<dbReference type="Proteomes" id="UP000267841">
    <property type="component" value="Unassembled WGS sequence"/>
</dbReference>
<dbReference type="RefSeq" id="WP_121010675.1">
    <property type="nucleotide sequence ID" value="NZ_RCCJ01000001.1"/>
</dbReference>
<dbReference type="AlphaFoldDB" id="A0A497XNX7"/>
<dbReference type="PANTHER" id="PTHR43250">
    <property type="entry name" value="EXODEOXYRIBONUCLEASE III"/>
    <property type="match status" value="1"/>
</dbReference>
<protein>
    <submittedName>
        <fullName evidence="9">Exodeoxyribonuclease-3</fullName>
    </submittedName>
</protein>
<feature type="active site" description="Proton acceptor" evidence="5">
    <location>
        <position position="249"/>
    </location>
</feature>
<dbReference type="InterPro" id="IPR005135">
    <property type="entry name" value="Endo/exonuclease/phosphatase"/>
</dbReference>
<feature type="binding site" evidence="6">
    <location>
        <position position="34"/>
    </location>
    <ligand>
        <name>Mg(2+)</name>
        <dbReference type="ChEBI" id="CHEBI:18420"/>
        <label>1</label>
    </ligand>
</feature>
<dbReference type="PANTHER" id="PTHR43250:SF2">
    <property type="entry name" value="EXODEOXYRIBONUCLEASE III"/>
    <property type="match status" value="1"/>
</dbReference>
<dbReference type="GO" id="GO:0046872">
    <property type="term" value="F:metal ion binding"/>
    <property type="evidence" value="ECO:0007669"/>
    <property type="project" value="UniProtKB-KW"/>
</dbReference>
<dbReference type="GO" id="GO:0008311">
    <property type="term" value="F:double-stranded DNA 3'-5' DNA exonuclease activity"/>
    <property type="evidence" value="ECO:0007669"/>
    <property type="project" value="InterPro"/>
</dbReference>
<evidence type="ECO:0000313" key="10">
    <source>
        <dbReference type="Proteomes" id="UP000267841"/>
    </source>
</evidence>
<keyword evidence="2 6" id="KW-0479">Metal-binding</keyword>
<keyword evidence="6" id="KW-0464">Manganese</keyword>
<dbReference type="OrthoDB" id="9803914at2"/>
<dbReference type="NCBIfam" id="TIGR00195">
    <property type="entry name" value="exoDNase_III"/>
    <property type="match status" value="1"/>
</dbReference>
<evidence type="ECO:0000256" key="6">
    <source>
        <dbReference type="PIRSR" id="PIRSR604808-2"/>
    </source>
</evidence>
<feature type="active site" description="Proton donor/acceptor" evidence="5">
    <location>
        <position position="146"/>
    </location>
</feature>
<dbReference type="InterPro" id="IPR036691">
    <property type="entry name" value="Endo/exonu/phosph_ase_sf"/>
</dbReference>
<feature type="domain" description="Endonuclease/exonuclease/phosphatase" evidence="8">
    <location>
        <begin position="4"/>
        <end position="249"/>
    </location>
</feature>
<name>A0A497XNX7_9AQUI</name>
<gene>
    <name evidence="9" type="ORF">BCF55_0937</name>
</gene>
<comment type="similarity">
    <text evidence="1">Belongs to the DNA repair enzymes AP/ExoA family.</text>
</comment>
<dbReference type="InterPro" id="IPR037493">
    <property type="entry name" value="ExoIII-like"/>
</dbReference>
<reference evidence="9 10" key="1">
    <citation type="submission" date="2018-10" db="EMBL/GenBank/DDBJ databases">
        <title>Genomic Encyclopedia of Archaeal and Bacterial Type Strains, Phase II (KMG-II): from individual species to whole genera.</title>
        <authorList>
            <person name="Goeker M."/>
        </authorList>
    </citation>
    <scope>NUCLEOTIDE SEQUENCE [LARGE SCALE GENOMIC DNA]</scope>
    <source>
        <strain evidence="9 10">DSM 16510</strain>
    </source>
</reference>
<evidence type="ECO:0000259" key="8">
    <source>
        <dbReference type="Pfam" id="PF03372"/>
    </source>
</evidence>
<evidence type="ECO:0000256" key="4">
    <source>
        <dbReference type="ARBA" id="ARBA00022842"/>
    </source>
</evidence>
<sequence length="258" mass="30750">MKVASYNINSIKARKELLFSWLEREPVDVLCLQELKQEEENFPFREFEERGYKCEVFSQKAYNGVCICSKLPMEDVRKGFGEPYFDRQKRIIKAKVKGIWIVNVYAPHGDLRGTDKFYYKLSFYEKLLSYLSENFSPEEPVCMVGDFNVAREDIDVFDPELLRDTIGTMREEREAFTRILEWGFIDAFRYLYPEKVQFTWWDYIGGMIWKDKGMRIDYILVTTPLLKYLKDVYVDLWPRIRRTPKPSDHAPVIGVFEL</sequence>
<keyword evidence="3" id="KW-0378">Hydrolase</keyword>
<comment type="caution">
    <text evidence="9">The sequence shown here is derived from an EMBL/GenBank/DDBJ whole genome shotgun (WGS) entry which is preliminary data.</text>
</comment>
<feature type="site" description="Transition state stabilizer" evidence="7">
    <location>
        <position position="148"/>
    </location>
</feature>
<feature type="binding site" evidence="6">
    <location>
        <position position="249"/>
    </location>
    <ligand>
        <name>Mg(2+)</name>
        <dbReference type="ChEBI" id="CHEBI:18420"/>
        <label>1</label>
    </ligand>
</feature>
<organism evidence="9 10">
    <name type="scientific">Hydrogenivirga caldilitoris</name>
    <dbReference type="NCBI Taxonomy" id="246264"/>
    <lineage>
        <taxon>Bacteria</taxon>
        <taxon>Pseudomonadati</taxon>
        <taxon>Aquificota</taxon>
        <taxon>Aquificia</taxon>
        <taxon>Aquificales</taxon>
        <taxon>Aquificaceae</taxon>
        <taxon>Hydrogenivirga</taxon>
    </lineage>
</organism>
<dbReference type="GO" id="GO:0006281">
    <property type="term" value="P:DNA repair"/>
    <property type="evidence" value="ECO:0007669"/>
    <property type="project" value="InterPro"/>
</dbReference>
<dbReference type="NCBIfam" id="TIGR00633">
    <property type="entry name" value="xth"/>
    <property type="match status" value="1"/>
</dbReference>
<evidence type="ECO:0000256" key="2">
    <source>
        <dbReference type="ARBA" id="ARBA00022723"/>
    </source>
</evidence>